<dbReference type="Pfam" id="PF00645">
    <property type="entry name" value="zf-PARP"/>
    <property type="match status" value="1"/>
</dbReference>
<keyword evidence="5" id="KW-0863">Zinc-finger</keyword>
<accession>A0A8J2M4R8</accession>
<keyword evidence="6" id="KW-0862">Zinc</keyword>
<keyword evidence="11" id="KW-1185">Reference proteome</keyword>
<proteinExistence type="inferred from homology"/>
<sequence>MTSKFGLDYAKRVAKCKKCQQQLFKGDLRMWRMVPNPFTADSGNPTEMKNYFHADCLFETLTRCRATTKVIDSPDDIEGWDAANDDDKETILEKIKNLSELRLKKFGSEVKTSTSSPSKDMPKPAAPKDTSSRKSKNEKVKTVTSTRKKPKYETFEQDQEEITSEKVDDSKTNVSNMKSEPSRVEILEVSKTEDSIQKTGSKFDVFKLFCKLCDVIASVSKYTEKTAAVKIFINKEGYDGDLYVLLKFLIREADQRVYNLKAKQIINIFSA</sequence>
<dbReference type="PANTHER" id="PTHR45674:SF9">
    <property type="entry name" value="DNA LIGASE 3"/>
    <property type="match status" value="1"/>
</dbReference>
<protein>
    <recommendedName>
        <fullName evidence="9">PARP-type domain-containing protein</fullName>
    </recommendedName>
</protein>
<keyword evidence="4" id="KW-0479">Metal-binding</keyword>
<dbReference type="GO" id="GO:0003910">
    <property type="term" value="F:DNA ligase (ATP) activity"/>
    <property type="evidence" value="ECO:0007669"/>
    <property type="project" value="InterPro"/>
</dbReference>
<dbReference type="OrthoDB" id="206088at2759"/>
<organism evidence="10 11">
    <name type="scientific">Cercopithifilaria johnstoni</name>
    <dbReference type="NCBI Taxonomy" id="2874296"/>
    <lineage>
        <taxon>Eukaryota</taxon>
        <taxon>Metazoa</taxon>
        <taxon>Ecdysozoa</taxon>
        <taxon>Nematoda</taxon>
        <taxon>Chromadorea</taxon>
        <taxon>Rhabditida</taxon>
        <taxon>Spirurina</taxon>
        <taxon>Spiruromorpha</taxon>
        <taxon>Filarioidea</taxon>
        <taxon>Onchocercidae</taxon>
        <taxon>Cercopithifilaria</taxon>
    </lineage>
</organism>
<dbReference type="GO" id="GO:0006273">
    <property type="term" value="P:lagging strand elongation"/>
    <property type="evidence" value="ECO:0007669"/>
    <property type="project" value="TreeGrafter"/>
</dbReference>
<dbReference type="EMBL" id="CAKAEH010001351">
    <property type="protein sequence ID" value="CAG9535083.1"/>
    <property type="molecule type" value="Genomic_DNA"/>
</dbReference>
<evidence type="ECO:0000256" key="7">
    <source>
        <dbReference type="ARBA" id="ARBA00023242"/>
    </source>
</evidence>
<dbReference type="GO" id="GO:0070421">
    <property type="term" value="C:DNA ligase III-XRCC1 complex"/>
    <property type="evidence" value="ECO:0007669"/>
    <property type="project" value="TreeGrafter"/>
</dbReference>
<evidence type="ECO:0000256" key="1">
    <source>
        <dbReference type="ARBA" id="ARBA00004123"/>
    </source>
</evidence>
<dbReference type="Gene3D" id="1.10.3260.10">
    <property type="entry name" value="DNA ligase, ATP-dependent, N-terminal domain"/>
    <property type="match status" value="1"/>
</dbReference>
<feature type="compositionally biased region" description="Basic and acidic residues" evidence="8">
    <location>
        <begin position="130"/>
        <end position="141"/>
    </location>
</feature>
<dbReference type="GO" id="GO:0006310">
    <property type="term" value="P:DNA recombination"/>
    <property type="evidence" value="ECO:0007669"/>
    <property type="project" value="InterPro"/>
</dbReference>
<evidence type="ECO:0000256" key="5">
    <source>
        <dbReference type="ARBA" id="ARBA00022771"/>
    </source>
</evidence>
<dbReference type="PROSITE" id="PS50064">
    <property type="entry name" value="ZF_PARP_2"/>
    <property type="match status" value="1"/>
</dbReference>
<evidence type="ECO:0000256" key="8">
    <source>
        <dbReference type="SAM" id="MobiDB-lite"/>
    </source>
</evidence>
<dbReference type="InterPro" id="IPR050191">
    <property type="entry name" value="ATP-dep_DNA_ligase"/>
</dbReference>
<dbReference type="InterPro" id="IPR036957">
    <property type="entry name" value="Znf_PARP_sf"/>
</dbReference>
<gene>
    <name evidence="10" type="ORF">CJOHNSTONI_LOCUS5157</name>
</gene>
<evidence type="ECO:0000256" key="6">
    <source>
        <dbReference type="ARBA" id="ARBA00022833"/>
    </source>
</evidence>
<dbReference type="AlphaFoldDB" id="A0A8J2M4R8"/>
<keyword evidence="7" id="KW-0539">Nucleus</keyword>
<evidence type="ECO:0000313" key="10">
    <source>
        <dbReference type="EMBL" id="CAG9535083.1"/>
    </source>
</evidence>
<evidence type="ECO:0000313" key="11">
    <source>
        <dbReference type="Proteomes" id="UP000746747"/>
    </source>
</evidence>
<comment type="subcellular location">
    <subcellularLocation>
        <location evidence="1">Nucleus</location>
    </subcellularLocation>
</comment>
<dbReference type="GO" id="GO:0006302">
    <property type="term" value="P:double-strand break repair"/>
    <property type="evidence" value="ECO:0007669"/>
    <property type="project" value="TreeGrafter"/>
</dbReference>
<comment type="caution">
    <text evidence="10">The sequence shown here is derived from an EMBL/GenBank/DDBJ whole genome shotgun (WGS) entry which is preliminary data.</text>
</comment>
<dbReference type="Gene3D" id="3.30.1740.10">
    <property type="entry name" value="Zinc finger, PARP-type"/>
    <property type="match status" value="1"/>
</dbReference>
<evidence type="ECO:0000256" key="4">
    <source>
        <dbReference type="ARBA" id="ARBA00022723"/>
    </source>
</evidence>
<comment type="similarity">
    <text evidence="2">Belongs to the ATP-dependent DNA ligase family.</text>
</comment>
<dbReference type="Proteomes" id="UP000746747">
    <property type="component" value="Unassembled WGS sequence"/>
</dbReference>
<keyword evidence="3" id="KW-0436">Ligase</keyword>
<feature type="domain" description="PARP-type" evidence="9">
    <location>
        <begin position="5"/>
        <end position="99"/>
    </location>
</feature>
<dbReference type="Pfam" id="PF04675">
    <property type="entry name" value="DNA_ligase_A_N"/>
    <property type="match status" value="1"/>
</dbReference>
<dbReference type="SMART" id="SM01336">
    <property type="entry name" value="zf-PARP"/>
    <property type="match status" value="1"/>
</dbReference>
<dbReference type="InterPro" id="IPR001510">
    <property type="entry name" value="Znf_PARP"/>
</dbReference>
<reference evidence="10" key="1">
    <citation type="submission" date="2021-09" db="EMBL/GenBank/DDBJ databases">
        <authorList>
            <consortium name="Pathogen Informatics"/>
        </authorList>
    </citation>
    <scope>NUCLEOTIDE SEQUENCE</scope>
</reference>
<feature type="non-terminal residue" evidence="10">
    <location>
        <position position="1"/>
    </location>
</feature>
<evidence type="ECO:0000256" key="2">
    <source>
        <dbReference type="ARBA" id="ARBA00007572"/>
    </source>
</evidence>
<evidence type="ECO:0000259" key="9">
    <source>
        <dbReference type="PROSITE" id="PS50064"/>
    </source>
</evidence>
<dbReference type="PANTHER" id="PTHR45674">
    <property type="entry name" value="DNA LIGASE 1/3 FAMILY MEMBER"/>
    <property type="match status" value="1"/>
</dbReference>
<dbReference type="GO" id="GO:0003677">
    <property type="term" value="F:DNA binding"/>
    <property type="evidence" value="ECO:0007669"/>
    <property type="project" value="InterPro"/>
</dbReference>
<evidence type="ECO:0000256" key="3">
    <source>
        <dbReference type="ARBA" id="ARBA00022598"/>
    </source>
</evidence>
<dbReference type="InterPro" id="IPR012308">
    <property type="entry name" value="DNA_ligase_ATP-dep_N"/>
</dbReference>
<dbReference type="SUPFAM" id="SSF57716">
    <property type="entry name" value="Glucocorticoid receptor-like (DNA-binding domain)"/>
    <property type="match status" value="1"/>
</dbReference>
<dbReference type="InterPro" id="IPR036599">
    <property type="entry name" value="DNA_ligase_N_sf"/>
</dbReference>
<dbReference type="GO" id="GO:0008270">
    <property type="term" value="F:zinc ion binding"/>
    <property type="evidence" value="ECO:0007669"/>
    <property type="project" value="UniProtKB-KW"/>
</dbReference>
<name>A0A8J2M4R8_9BILA</name>
<feature type="region of interest" description="Disordered" evidence="8">
    <location>
        <begin position="107"/>
        <end position="179"/>
    </location>
</feature>